<evidence type="ECO:0000256" key="11">
    <source>
        <dbReference type="PROSITE-ProRule" id="PRU00221"/>
    </source>
</evidence>
<evidence type="ECO:0000256" key="10">
    <source>
        <dbReference type="ARBA" id="ARBA00023242"/>
    </source>
</evidence>
<evidence type="ECO:0000313" key="12">
    <source>
        <dbReference type="EMBL" id="CAD7656922.1"/>
    </source>
</evidence>
<feature type="repeat" description="WD" evidence="11">
    <location>
        <begin position="1"/>
        <end position="38"/>
    </location>
</feature>
<dbReference type="UniPathway" id="UPA00988"/>
<protein>
    <recommendedName>
        <fullName evidence="5">Elongator complex protein 2</fullName>
    </recommendedName>
</protein>
<dbReference type="SUPFAM" id="SSF50978">
    <property type="entry name" value="WD40 repeat-like"/>
    <property type="match status" value="1"/>
</dbReference>
<dbReference type="AlphaFoldDB" id="A0A7R9QTC2"/>
<dbReference type="GO" id="GO:0002098">
    <property type="term" value="P:tRNA wobble uridine modification"/>
    <property type="evidence" value="ECO:0007669"/>
    <property type="project" value="InterPro"/>
</dbReference>
<dbReference type="SMART" id="SM00320">
    <property type="entry name" value="WD40"/>
    <property type="match status" value="5"/>
</dbReference>
<accession>A0A7R9QTC2</accession>
<dbReference type="InterPro" id="IPR037289">
    <property type="entry name" value="Elp2"/>
</dbReference>
<dbReference type="InterPro" id="IPR001680">
    <property type="entry name" value="WD40_rpt"/>
</dbReference>
<dbReference type="OrthoDB" id="27911at2759"/>
<organism evidence="12">
    <name type="scientific">Oppiella nova</name>
    <dbReference type="NCBI Taxonomy" id="334625"/>
    <lineage>
        <taxon>Eukaryota</taxon>
        <taxon>Metazoa</taxon>
        <taxon>Ecdysozoa</taxon>
        <taxon>Arthropoda</taxon>
        <taxon>Chelicerata</taxon>
        <taxon>Arachnida</taxon>
        <taxon>Acari</taxon>
        <taxon>Acariformes</taxon>
        <taxon>Sarcoptiformes</taxon>
        <taxon>Oribatida</taxon>
        <taxon>Brachypylina</taxon>
        <taxon>Oppioidea</taxon>
        <taxon>Oppiidae</taxon>
        <taxon>Oppiella</taxon>
    </lineage>
</organism>
<feature type="non-terminal residue" evidence="12">
    <location>
        <position position="382"/>
    </location>
</feature>
<keyword evidence="7 11" id="KW-0853">WD repeat</keyword>
<evidence type="ECO:0000256" key="3">
    <source>
        <dbReference type="ARBA" id="ARBA00005043"/>
    </source>
</evidence>
<dbReference type="InterPro" id="IPR036322">
    <property type="entry name" value="WD40_repeat_dom_sf"/>
</dbReference>
<comment type="subcellular location">
    <subcellularLocation>
        <location evidence="2">Cytoplasm</location>
    </subcellularLocation>
    <subcellularLocation>
        <location evidence="1">Nucleus</location>
    </subcellularLocation>
</comment>
<gene>
    <name evidence="12" type="ORF">ONB1V03_LOCUS13558</name>
</gene>
<evidence type="ECO:0000256" key="9">
    <source>
        <dbReference type="ARBA" id="ARBA00022737"/>
    </source>
</evidence>
<keyword evidence="10" id="KW-0539">Nucleus</keyword>
<dbReference type="GO" id="GO:0005634">
    <property type="term" value="C:nucleus"/>
    <property type="evidence" value="ECO:0007669"/>
    <property type="project" value="UniProtKB-SubCell"/>
</dbReference>
<sequence length="382" mass="43824">SQVNSVKWVTNSDNLIITSSADKTSIVWDLDSYEAKYRLSGHKESVTLSHSYLLSDNQLLSLSTSTDKWIKIWLNDKQISQLFVNNFIFDLKIVKNTDIFDDIVIITVGSNETINLYQFNESDYQMKCLIELKGHEDWIRAIDVFSTKNNTLMIATSSQDSFIRVHQIQRTDECESDMNRLVFSMQTNDLIHNYLVRLETVLAGHEGWVTEVRWYQSCDNRLQLLSASMDKTMILWQSPDEENLDDLWIECLRVGEIGGNTLGFLGCASSVELNVIVGHSFNGAFHLWKCVDNQWKPYVAISGHFDGVTDISWEPKGEYLLSCSRDETTRLHAIWNSSDNKSSWHEISRPQIHGYEIKCIAMIDRNSFVSGADEKESFTNTV</sequence>
<dbReference type="Proteomes" id="UP000728032">
    <property type="component" value="Unassembled WGS sequence"/>
</dbReference>
<evidence type="ECO:0000256" key="1">
    <source>
        <dbReference type="ARBA" id="ARBA00004123"/>
    </source>
</evidence>
<comment type="pathway">
    <text evidence="3">tRNA modification; 5-methoxycarbonylmethyl-2-thiouridine-tRNA biosynthesis.</text>
</comment>
<comment type="similarity">
    <text evidence="4">Belongs to the WD repeat ELP2 family.</text>
</comment>
<keyword evidence="13" id="KW-1185">Reference proteome</keyword>
<dbReference type="EMBL" id="OC926850">
    <property type="protein sequence ID" value="CAD7656922.1"/>
    <property type="molecule type" value="Genomic_DNA"/>
</dbReference>
<dbReference type="GO" id="GO:0033588">
    <property type="term" value="C:elongator holoenzyme complex"/>
    <property type="evidence" value="ECO:0007669"/>
    <property type="project" value="InterPro"/>
</dbReference>
<proteinExistence type="inferred from homology"/>
<evidence type="ECO:0000256" key="5">
    <source>
        <dbReference type="ARBA" id="ARBA00020267"/>
    </source>
</evidence>
<name>A0A7R9QTC2_9ACAR</name>
<dbReference type="GO" id="GO:0005737">
    <property type="term" value="C:cytoplasm"/>
    <property type="evidence" value="ECO:0007669"/>
    <property type="project" value="UniProtKB-SubCell"/>
</dbReference>
<dbReference type="PANTHER" id="PTHR44111:SF1">
    <property type="entry name" value="ELONGATOR COMPLEX PROTEIN 2"/>
    <property type="match status" value="1"/>
</dbReference>
<dbReference type="InterPro" id="IPR015943">
    <property type="entry name" value="WD40/YVTN_repeat-like_dom_sf"/>
</dbReference>
<reference evidence="12" key="1">
    <citation type="submission" date="2020-11" db="EMBL/GenBank/DDBJ databases">
        <authorList>
            <person name="Tran Van P."/>
        </authorList>
    </citation>
    <scope>NUCLEOTIDE SEQUENCE</scope>
</reference>
<keyword evidence="8" id="KW-0819">tRNA processing</keyword>
<evidence type="ECO:0000313" key="13">
    <source>
        <dbReference type="Proteomes" id="UP000728032"/>
    </source>
</evidence>
<dbReference type="PROSITE" id="PS50082">
    <property type="entry name" value="WD_REPEATS_2"/>
    <property type="match status" value="3"/>
</dbReference>
<keyword evidence="6" id="KW-0963">Cytoplasm</keyword>
<keyword evidence="9" id="KW-0677">Repeat</keyword>
<dbReference type="PANTHER" id="PTHR44111">
    <property type="entry name" value="ELONGATOR COMPLEX PROTEIN 2"/>
    <property type="match status" value="1"/>
</dbReference>
<evidence type="ECO:0000256" key="6">
    <source>
        <dbReference type="ARBA" id="ARBA00022490"/>
    </source>
</evidence>
<feature type="repeat" description="WD" evidence="11">
    <location>
        <begin position="202"/>
        <end position="246"/>
    </location>
</feature>
<evidence type="ECO:0000256" key="2">
    <source>
        <dbReference type="ARBA" id="ARBA00004496"/>
    </source>
</evidence>
<dbReference type="Pfam" id="PF00400">
    <property type="entry name" value="WD40"/>
    <property type="match status" value="5"/>
</dbReference>
<evidence type="ECO:0000256" key="8">
    <source>
        <dbReference type="ARBA" id="ARBA00022694"/>
    </source>
</evidence>
<dbReference type="EMBL" id="CAJPVJ010012025">
    <property type="protein sequence ID" value="CAG2174109.1"/>
    <property type="molecule type" value="Genomic_DNA"/>
</dbReference>
<dbReference type="PROSITE" id="PS00678">
    <property type="entry name" value="WD_REPEATS_1"/>
    <property type="match status" value="1"/>
</dbReference>
<evidence type="ECO:0000256" key="7">
    <source>
        <dbReference type="ARBA" id="ARBA00022574"/>
    </source>
</evidence>
<evidence type="ECO:0000256" key="4">
    <source>
        <dbReference type="ARBA" id="ARBA00005881"/>
    </source>
</evidence>
<feature type="repeat" description="WD" evidence="11">
    <location>
        <begin position="301"/>
        <end position="331"/>
    </location>
</feature>
<dbReference type="Gene3D" id="2.130.10.10">
    <property type="entry name" value="YVTN repeat-like/Quinoprotein amine dehydrogenase"/>
    <property type="match status" value="4"/>
</dbReference>
<dbReference type="InterPro" id="IPR019775">
    <property type="entry name" value="WD40_repeat_CS"/>
</dbReference>